<proteinExistence type="predicted"/>
<dbReference type="Gene3D" id="3.90.79.10">
    <property type="entry name" value="Nucleoside Triphosphate Pyrophosphohydrolase"/>
    <property type="match status" value="1"/>
</dbReference>
<dbReference type="GO" id="GO:0016462">
    <property type="term" value="F:pyrophosphatase activity"/>
    <property type="evidence" value="ECO:0007669"/>
    <property type="project" value="InterPro"/>
</dbReference>
<dbReference type="PROSITE" id="PS51462">
    <property type="entry name" value="NUDIX"/>
    <property type="match status" value="1"/>
</dbReference>
<evidence type="ECO:0000313" key="7">
    <source>
        <dbReference type="Proteomes" id="UP000252893"/>
    </source>
</evidence>
<keyword evidence="7" id="KW-1185">Reference proteome</keyword>
<dbReference type="Pfam" id="PF00293">
    <property type="entry name" value="NUDIX"/>
    <property type="match status" value="1"/>
</dbReference>
<accession>A0A366DP74</accession>
<dbReference type="GO" id="GO:0046872">
    <property type="term" value="F:metal ion binding"/>
    <property type="evidence" value="ECO:0007669"/>
    <property type="project" value="UniProtKB-KW"/>
</dbReference>
<evidence type="ECO:0000259" key="5">
    <source>
        <dbReference type="PROSITE" id="PS51462"/>
    </source>
</evidence>
<gene>
    <name evidence="6" type="ORF">DFR47_10845</name>
</gene>
<sequence>MNIQGSGIVATDKRILTAAGRLLQVAALVYRKPGPSPEILLITSRGTGRWITPKGWPKAGKTLHDMALREAFEESGIRGTVNPDPIGQFDYMKYDLPAEAIPSFTVNVYAVEFDRMAKNWPERGQRISEWVSPAEAATRVDEPELKKLLLNLPDFIQSK</sequence>
<evidence type="ECO:0000256" key="1">
    <source>
        <dbReference type="ARBA" id="ARBA00001946"/>
    </source>
</evidence>
<dbReference type="RefSeq" id="WP_113945619.1">
    <property type="nucleotide sequence ID" value="NZ_JAHREH010000002.1"/>
</dbReference>
<comment type="caution">
    <text evidence="6">The sequence shown here is derived from an EMBL/GenBank/DDBJ whole genome shotgun (WGS) entry which is preliminary data.</text>
</comment>
<comment type="cofactor">
    <cofactor evidence="1">
        <name>Mg(2+)</name>
        <dbReference type="ChEBI" id="CHEBI:18420"/>
    </cofactor>
</comment>
<evidence type="ECO:0000313" key="6">
    <source>
        <dbReference type="EMBL" id="RBO91901.1"/>
    </source>
</evidence>
<dbReference type="GO" id="GO:0005737">
    <property type="term" value="C:cytoplasm"/>
    <property type="evidence" value="ECO:0007669"/>
    <property type="project" value="TreeGrafter"/>
</dbReference>
<reference evidence="6 7" key="1">
    <citation type="submission" date="2018-06" db="EMBL/GenBank/DDBJ databases">
        <title>Genomic Encyclopedia of Type Strains, Phase IV (KMG-IV): sequencing the most valuable type-strain genomes for metagenomic binning, comparative biology and taxonomic classification.</title>
        <authorList>
            <person name="Goeker M."/>
        </authorList>
    </citation>
    <scope>NUCLEOTIDE SEQUENCE [LARGE SCALE GENOMIC DNA]</scope>
    <source>
        <strain evidence="6 7">DSM 25619</strain>
    </source>
</reference>
<dbReference type="AlphaFoldDB" id="A0A366DP74"/>
<keyword evidence="2" id="KW-0479">Metal-binding</keyword>
<dbReference type="EMBL" id="QNRH01000008">
    <property type="protein sequence ID" value="RBO91901.1"/>
    <property type="molecule type" value="Genomic_DNA"/>
</dbReference>
<evidence type="ECO:0000256" key="3">
    <source>
        <dbReference type="ARBA" id="ARBA00022801"/>
    </source>
</evidence>
<organism evidence="6 7">
    <name type="scientific">Pseudochrobactrum asaccharolyticum</name>
    <dbReference type="NCBI Taxonomy" id="354351"/>
    <lineage>
        <taxon>Bacteria</taxon>
        <taxon>Pseudomonadati</taxon>
        <taxon>Pseudomonadota</taxon>
        <taxon>Alphaproteobacteria</taxon>
        <taxon>Hyphomicrobiales</taxon>
        <taxon>Brucellaceae</taxon>
        <taxon>Pseudochrobactrum</taxon>
    </lineage>
</organism>
<protein>
    <submittedName>
        <fullName evidence="6">8-oxo-dGTP pyrophosphatase MutT (NUDIX family)</fullName>
    </submittedName>
</protein>
<dbReference type="InterPro" id="IPR000086">
    <property type="entry name" value="NUDIX_hydrolase_dom"/>
</dbReference>
<dbReference type="SUPFAM" id="SSF55811">
    <property type="entry name" value="Nudix"/>
    <property type="match status" value="1"/>
</dbReference>
<dbReference type="OrthoDB" id="7066910at2"/>
<keyword evidence="3" id="KW-0378">Hydrolase</keyword>
<dbReference type="CDD" id="cd04666">
    <property type="entry name" value="NUDIX_DIPP2_like_Nudt4"/>
    <property type="match status" value="1"/>
</dbReference>
<name>A0A366DP74_9HYPH</name>
<feature type="domain" description="Nudix hydrolase" evidence="5">
    <location>
        <begin position="20"/>
        <end position="153"/>
    </location>
</feature>
<evidence type="ECO:0000256" key="2">
    <source>
        <dbReference type="ARBA" id="ARBA00022723"/>
    </source>
</evidence>
<dbReference type="PANTHER" id="PTHR12629:SF0">
    <property type="entry name" value="DIPHOSPHOINOSITOL-POLYPHOSPHATE DIPHOSPHATASE"/>
    <property type="match status" value="1"/>
</dbReference>
<dbReference type="PANTHER" id="PTHR12629">
    <property type="entry name" value="DIPHOSPHOINOSITOL POLYPHOSPHATE PHOSPHOHYDROLASE"/>
    <property type="match status" value="1"/>
</dbReference>
<dbReference type="Proteomes" id="UP000252893">
    <property type="component" value="Unassembled WGS sequence"/>
</dbReference>
<keyword evidence="4" id="KW-0460">Magnesium</keyword>
<dbReference type="InterPro" id="IPR047198">
    <property type="entry name" value="DDP-like_NUDIX"/>
</dbReference>
<dbReference type="InterPro" id="IPR015797">
    <property type="entry name" value="NUDIX_hydrolase-like_dom_sf"/>
</dbReference>
<evidence type="ECO:0000256" key="4">
    <source>
        <dbReference type="ARBA" id="ARBA00022842"/>
    </source>
</evidence>